<dbReference type="PANTHER" id="PTHR11106:SF27">
    <property type="entry name" value="MACRO DOMAIN-CONTAINING PROTEIN"/>
    <property type="match status" value="1"/>
</dbReference>
<feature type="compositionally biased region" description="Polar residues" evidence="1">
    <location>
        <begin position="232"/>
        <end position="261"/>
    </location>
</feature>
<evidence type="ECO:0000313" key="4">
    <source>
        <dbReference type="Proteomes" id="UP000663845"/>
    </source>
</evidence>
<evidence type="ECO:0000259" key="2">
    <source>
        <dbReference type="PROSITE" id="PS51154"/>
    </source>
</evidence>
<comment type="caution">
    <text evidence="3">The sequence shown here is derived from an EMBL/GenBank/DDBJ whole genome shotgun (WGS) entry which is preliminary data.</text>
</comment>
<dbReference type="SMART" id="SM00506">
    <property type="entry name" value="A1pp"/>
    <property type="match status" value="2"/>
</dbReference>
<feature type="region of interest" description="Disordered" evidence="1">
    <location>
        <begin position="208"/>
        <end position="264"/>
    </location>
</feature>
<organism evidence="3 4">
    <name type="scientific">Adineta steineri</name>
    <dbReference type="NCBI Taxonomy" id="433720"/>
    <lineage>
        <taxon>Eukaryota</taxon>
        <taxon>Metazoa</taxon>
        <taxon>Spiralia</taxon>
        <taxon>Gnathifera</taxon>
        <taxon>Rotifera</taxon>
        <taxon>Eurotatoria</taxon>
        <taxon>Bdelloidea</taxon>
        <taxon>Adinetida</taxon>
        <taxon>Adinetidae</taxon>
        <taxon>Adineta</taxon>
    </lineage>
</organism>
<dbReference type="InterPro" id="IPR002589">
    <property type="entry name" value="Macro_dom"/>
</dbReference>
<dbReference type="PANTHER" id="PTHR11106">
    <property type="entry name" value="GANGLIOSIDE INDUCED DIFFERENTIATION ASSOCIATED PROTEIN 2-RELATED"/>
    <property type="match status" value="1"/>
</dbReference>
<evidence type="ECO:0000256" key="1">
    <source>
        <dbReference type="SAM" id="MobiDB-lite"/>
    </source>
</evidence>
<feature type="compositionally biased region" description="Polar residues" evidence="1">
    <location>
        <begin position="588"/>
        <end position="602"/>
    </location>
</feature>
<proteinExistence type="predicted"/>
<feature type="compositionally biased region" description="Basic and acidic residues" evidence="1">
    <location>
        <begin position="214"/>
        <end position="231"/>
    </location>
</feature>
<dbReference type="SUPFAM" id="SSF52949">
    <property type="entry name" value="Macro domain-like"/>
    <property type="match status" value="2"/>
</dbReference>
<gene>
    <name evidence="3" type="ORF">JYZ213_LOCUS4935</name>
</gene>
<feature type="domain" description="Macro" evidence="2">
    <location>
        <begin position="266"/>
        <end position="451"/>
    </location>
</feature>
<name>A0A813SGS3_9BILA</name>
<feature type="compositionally biased region" description="Polar residues" evidence="1">
    <location>
        <begin position="561"/>
        <end position="580"/>
    </location>
</feature>
<feature type="compositionally biased region" description="Polar residues" evidence="1">
    <location>
        <begin position="516"/>
        <end position="535"/>
    </location>
</feature>
<reference evidence="3" key="1">
    <citation type="submission" date="2021-02" db="EMBL/GenBank/DDBJ databases">
        <authorList>
            <person name="Nowell W R."/>
        </authorList>
    </citation>
    <scope>NUCLEOTIDE SEQUENCE</scope>
</reference>
<dbReference type="PROSITE" id="PS51154">
    <property type="entry name" value="MACRO"/>
    <property type="match status" value="2"/>
</dbReference>
<accession>A0A813SGS3</accession>
<feature type="compositionally biased region" description="Basic and acidic residues" evidence="1">
    <location>
        <begin position="505"/>
        <end position="514"/>
    </location>
</feature>
<feature type="region of interest" description="Disordered" evidence="1">
    <location>
        <begin position="561"/>
        <end position="613"/>
    </location>
</feature>
<dbReference type="EMBL" id="CAJNOG010000028">
    <property type="protein sequence ID" value="CAF0794913.1"/>
    <property type="molecule type" value="Genomic_DNA"/>
</dbReference>
<dbReference type="Pfam" id="PF01661">
    <property type="entry name" value="Macro"/>
    <property type="match status" value="2"/>
</dbReference>
<evidence type="ECO:0000313" key="3">
    <source>
        <dbReference type="EMBL" id="CAF0794913.1"/>
    </source>
</evidence>
<dbReference type="Proteomes" id="UP000663845">
    <property type="component" value="Unassembled WGS sequence"/>
</dbReference>
<feature type="compositionally biased region" description="Basic and acidic residues" evidence="1">
    <location>
        <begin position="471"/>
        <end position="498"/>
    </location>
</feature>
<dbReference type="InterPro" id="IPR043472">
    <property type="entry name" value="Macro_dom-like"/>
</dbReference>
<sequence>MATTHNDDVGEILFKQNSCNIILKQGNLLDENNVDVIVIPTPNASEPKPDNFQIFKAILERTNEQCRRKIDRLRMNLTPDKPQVVLETEPRYIFAMPPYLGNPTKAYQYLRNTYTACLNLAVEQYFRTIAFPTIGCGVIGFEAIAAARSVYQALDNFGQSKNKTKLNEIRIVIYDKDVWHDFTTTFIELSHQKNAKIKLIDISTRNSHVSEMPSRNDAKQTSHNNETHNFDGESNNNQHDPARSSTSNLNPDSPVYQPTNKNQRRIPRHYRINENRTELIIFQGDILTTKVDAIVNAANEPMLGGGGVDGVIHTAAGDELRKACKAHKEIYRDVRLPTGRSRILLSYGLSKTTHYIINTAGPCYDDTIPDKCKDDLRSCYKTSLALANLYDLETIAYTAISCGIFGYPIDEGAEVALSTVDREAGSMRRINFVLRNDDTYDAWIKKADELGFISQDDPDIVTASTSSQSTDKTKDATQKSNRKDERIVTDQSDDRRIIDASTPNNKDKVHKPSDAKSPNRQSFHSPEQFHNQTATKNKDNDSTSRQGDTITAVFFYNFSLTPTNNNRETKIESNNSQNQKKTQKHDQLQQPAASPKNTNQSIVVVGRGRVKPK</sequence>
<feature type="domain" description="Macro" evidence="2">
    <location>
        <begin position="8"/>
        <end position="190"/>
    </location>
</feature>
<dbReference type="Gene3D" id="3.40.220.10">
    <property type="entry name" value="Leucine Aminopeptidase, subunit E, domain 1"/>
    <property type="match status" value="2"/>
</dbReference>
<feature type="region of interest" description="Disordered" evidence="1">
    <location>
        <begin position="459"/>
        <end position="545"/>
    </location>
</feature>
<protein>
    <recommendedName>
        <fullName evidence="2">Macro domain-containing protein</fullName>
    </recommendedName>
</protein>
<dbReference type="AlphaFoldDB" id="A0A813SGS3"/>